<comment type="caution">
    <text evidence="5">The sequence shown here is derived from an EMBL/GenBank/DDBJ whole genome shotgun (WGS) entry which is preliminary data.</text>
</comment>
<dbReference type="GO" id="GO:0006412">
    <property type="term" value="P:translation"/>
    <property type="evidence" value="ECO:0007669"/>
    <property type="project" value="InterPro"/>
</dbReference>
<reference evidence="5" key="1">
    <citation type="journal article" date="2014" name="Front. Microbiol.">
        <title>High frequency of phylogenetically diverse reductive dehalogenase-homologous genes in deep subseafloor sedimentary metagenomes.</title>
        <authorList>
            <person name="Kawai M."/>
            <person name="Futagami T."/>
            <person name="Toyoda A."/>
            <person name="Takaki Y."/>
            <person name="Nishi S."/>
            <person name="Hori S."/>
            <person name="Arai W."/>
            <person name="Tsubouchi T."/>
            <person name="Morono Y."/>
            <person name="Uchiyama I."/>
            <person name="Ito T."/>
            <person name="Fujiyama A."/>
            <person name="Inagaki F."/>
            <person name="Takami H."/>
        </authorList>
    </citation>
    <scope>NUCLEOTIDE SEQUENCE</scope>
    <source>
        <strain evidence="5">Expedition CK06-06</strain>
    </source>
</reference>
<proteinExistence type="inferred from homology"/>
<evidence type="ECO:0000256" key="3">
    <source>
        <dbReference type="ARBA" id="ARBA00023274"/>
    </source>
</evidence>
<organism evidence="5">
    <name type="scientific">marine sediment metagenome</name>
    <dbReference type="NCBI Taxonomy" id="412755"/>
    <lineage>
        <taxon>unclassified sequences</taxon>
        <taxon>metagenomes</taxon>
        <taxon>ecological metagenomes</taxon>
    </lineage>
</organism>
<dbReference type="EMBL" id="BARU01022105">
    <property type="protein sequence ID" value="GAH52950.1"/>
    <property type="molecule type" value="Genomic_DNA"/>
</dbReference>
<dbReference type="PANTHER" id="PTHR21569:SF1">
    <property type="entry name" value="SMALL RIBOSOMAL SUBUNIT PROTEIN US9M"/>
    <property type="match status" value="1"/>
</dbReference>
<protein>
    <recommendedName>
        <fullName evidence="6">30S ribosomal protein S9</fullName>
    </recommendedName>
</protein>
<evidence type="ECO:0000256" key="4">
    <source>
        <dbReference type="SAM" id="MobiDB-lite"/>
    </source>
</evidence>
<dbReference type="SUPFAM" id="SSF54211">
    <property type="entry name" value="Ribosomal protein S5 domain 2-like"/>
    <property type="match status" value="1"/>
</dbReference>
<sequence length="127" mass="14348">MAKTITKTSEKKERKPTKKSRYIEGIGRRKTAVARVRIYPKEKGNVVVNDKLLKDYFTTAKQQKILLAPFEVVGVAFKTTVKVMGSGLNAQADAVRLGMARALVSHDESWRSKLKSYGYLMRDSRIV</sequence>
<name>X1H7D1_9ZZZZ</name>
<dbReference type="GO" id="GO:0015935">
    <property type="term" value="C:small ribosomal subunit"/>
    <property type="evidence" value="ECO:0007669"/>
    <property type="project" value="TreeGrafter"/>
</dbReference>
<dbReference type="GO" id="GO:0003723">
    <property type="term" value="F:RNA binding"/>
    <property type="evidence" value="ECO:0007669"/>
    <property type="project" value="TreeGrafter"/>
</dbReference>
<comment type="similarity">
    <text evidence="1">Belongs to the universal ribosomal protein uS9 family.</text>
</comment>
<feature type="region of interest" description="Disordered" evidence="4">
    <location>
        <begin position="1"/>
        <end position="20"/>
    </location>
</feature>
<evidence type="ECO:0000256" key="1">
    <source>
        <dbReference type="ARBA" id="ARBA00005251"/>
    </source>
</evidence>
<keyword evidence="3" id="KW-0687">Ribonucleoprotein</keyword>
<feature type="non-terminal residue" evidence="5">
    <location>
        <position position="127"/>
    </location>
</feature>
<keyword evidence="2" id="KW-0689">Ribosomal protein</keyword>
<dbReference type="Gene3D" id="3.30.230.10">
    <property type="match status" value="1"/>
</dbReference>
<gene>
    <name evidence="5" type="ORF">S03H2_36060</name>
</gene>
<dbReference type="InterPro" id="IPR014721">
    <property type="entry name" value="Ribsml_uS5_D2-typ_fold_subgr"/>
</dbReference>
<accession>X1H7D1</accession>
<dbReference type="PANTHER" id="PTHR21569">
    <property type="entry name" value="RIBOSOMAL PROTEIN S9"/>
    <property type="match status" value="1"/>
</dbReference>
<evidence type="ECO:0000313" key="5">
    <source>
        <dbReference type="EMBL" id="GAH52950.1"/>
    </source>
</evidence>
<evidence type="ECO:0000256" key="2">
    <source>
        <dbReference type="ARBA" id="ARBA00022980"/>
    </source>
</evidence>
<dbReference type="AlphaFoldDB" id="X1H7D1"/>
<dbReference type="Pfam" id="PF00380">
    <property type="entry name" value="Ribosomal_S9"/>
    <property type="match status" value="1"/>
</dbReference>
<dbReference type="InterPro" id="IPR000754">
    <property type="entry name" value="Ribosomal_uS9"/>
</dbReference>
<dbReference type="GO" id="GO:0003735">
    <property type="term" value="F:structural constituent of ribosome"/>
    <property type="evidence" value="ECO:0007669"/>
    <property type="project" value="InterPro"/>
</dbReference>
<dbReference type="InterPro" id="IPR020568">
    <property type="entry name" value="Ribosomal_Su5_D2-typ_SF"/>
</dbReference>
<evidence type="ECO:0008006" key="6">
    <source>
        <dbReference type="Google" id="ProtNLM"/>
    </source>
</evidence>